<evidence type="ECO:0000313" key="6">
    <source>
        <dbReference type="EMBL" id="QIP37080.1"/>
    </source>
</evidence>
<evidence type="ECO:0000256" key="2">
    <source>
        <dbReference type="ARBA" id="ARBA00023125"/>
    </source>
</evidence>
<dbReference type="PROSITE" id="PS51077">
    <property type="entry name" value="HTH_ICLR"/>
    <property type="match status" value="1"/>
</dbReference>
<dbReference type="SUPFAM" id="SSF46785">
    <property type="entry name" value="Winged helix' DNA-binding domain"/>
    <property type="match status" value="1"/>
</dbReference>
<dbReference type="KEGG" id="kre:GWK63_11820"/>
<dbReference type="SMART" id="SM00346">
    <property type="entry name" value="HTH_ICLR"/>
    <property type="match status" value="1"/>
</dbReference>
<proteinExistence type="predicted"/>
<dbReference type="PROSITE" id="PS51078">
    <property type="entry name" value="ICLR_ED"/>
    <property type="match status" value="1"/>
</dbReference>
<dbReference type="GO" id="GO:0003677">
    <property type="term" value="F:DNA binding"/>
    <property type="evidence" value="ECO:0007669"/>
    <property type="project" value="UniProtKB-KW"/>
</dbReference>
<evidence type="ECO:0000259" key="4">
    <source>
        <dbReference type="PROSITE" id="PS51077"/>
    </source>
</evidence>
<dbReference type="AlphaFoldDB" id="A0A858JLQ3"/>
<dbReference type="InterPro" id="IPR050707">
    <property type="entry name" value="HTH_MetabolicPath_Reg"/>
</dbReference>
<protein>
    <submittedName>
        <fullName evidence="6">IclR family transcriptional regulator</fullName>
    </submittedName>
</protein>
<gene>
    <name evidence="6" type="ORF">GWK63_11820</name>
</gene>
<evidence type="ECO:0000313" key="7">
    <source>
        <dbReference type="Proteomes" id="UP000502533"/>
    </source>
</evidence>
<dbReference type="InterPro" id="IPR029016">
    <property type="entry name" value="GAF-like_dom_sf"/>
</dbReference>
<dbReference type="GO" id="GO:0045892">
    <property type="term" value="P:negative regulation of DNA-templated transcription"/>
    <property type="evidence" value="ECO:0007669"/>
    <property type="project" value="TreeGrafter"/>
</dbReference>
<dbReference type="EMBL" id="CP050139">
    <property type="protein sequence ID" value="QIP37080.1"/>
    <property type="molecule type" value="Genomic_DNA"/>
</dbReference>
<organism evidence="6 7">
    <name type="scientific">Komagataeibacter rhaeticus</name>
    <dbReference type="NCBI Taxonomy" id="215221"/>
    <lineage>
        <taxon>Bacteria</taxon>
        <taxon>Pseudomonadati</taxon>
        <taxon>Pseudomonadota</taxon>
        <taxon>Alphaproteobacteria</taxon>
        <taxon>Acetobacterales</taxon>
        <taxon>Acetobacteraceae</taxon>
        <taxon>Komagataeibacter</taxon>
    </lineage>
</organism>
<feature type="domain" description="HTH iclR-type" evidence="4">
    <location>
        <begin position="20"/>
        <end position="82"/>
    </location>
</feature>
<dbReference type="Pfam" id="PF01614">
    <property type="entry name" value="IclR_C"/>
    <property type="match status" value="1"/>
</dbReference>
<dbReference type="InterPro" id="IPR036388">
    <property type="entry name" value="WH-like_DNA-bd_sf"/>
</dbReference>
<evidence type="ECO:0000259" key="5">
    <source>
        <dbReference type="PROSITE" id="PS51078"/>
    </source>
</evidence>
<keyword evidence="7" id="KW-1185">Reference proteome</keyword>
<dbReference type="PANTHER" id="PTHR30136">
    <property type="entry name" value="HELIX-TURN-HELIX TRANSCRIPTIONAL REGULATOR, ICLR FAMILY"/>
    <property type="match status" value="1"/>
</dbReference>
<keyword evidence="1" id="KW-0805">Transcription regulation</keyword>
<dbReference type="InterPro" id="IPR005471">
    <property type="entry name" value="Tscrpt_reg_IclR_N"/>
</dbReference>
<name>A0A858JLQ3_9PROT</name>
<dbReference type="Gene3D" id="1.10.10.10">
    <property type="entry name" value="Winged helix-like DNA-binding domain superfamily/Winged helix DNA-binding domain"/>
    <property type="match status" value="1"/>
</dbReference>
<accession>A0A858JLQ3</accession>
<evidence type="ECO:0000256" key="1">
    <source>
        <dbReference type="ARBA" id="ARBA00023015"/>
    </source>
</evidence>
<dbReference type="Pfam" id="PF09339">
    <property type="entry name" value="HTH_IclR"/>
    <property type="match status" value="1"/>
</dbReference>
<sequence>MHAVRPAQKEWPVGKTPKLIQSIERSVAILEIIAQEGGSARLQQIAAISGIGKTTVHNILQTLDHLGYVQRRAGDVRYHLGGRILNLSRIAGDDDGLRTRMRPALEAIAHESGATVYLGVPSGDEAVYLDIVGPQDPVVRASRLRRRETLEGAAVGLVFLAFMPGLGRRVCATRARALDATVLDEIEAVRVKGYALDLEAYRPGEHGVAVPWRENGEVRAGIALTGPAAHLPRYRLVRLAWMMMRHVEQATIQQC</sequence>
<feature type="domain" description="IclR-ED" evidence="5">
    <location>
        <begin position="83"/>
        <end position="255"/>
    </location>
</feature>
<dbReference type="GO" id="GO:0003700">
    <property type="term" value="F:DNA-binding transcription factor activity"/>
    <property type="evidence" value="ECO:0007669"/>
    <property type="project" value="TreeGrafter"/>
</dbReference>
<reference evidence="6 7" key="1">
    <citation type="submission" date="2020-03" db="EMBL/GenBank/DDBJ databases">
        <title>Isolation of cellulose-producing strains, genome characterization and application of the synthesized cellulose films as an economical and sustainable material for piezoelectric sensor construction.</title>
        <authorList>
            <person name="Mangayil R.K."/>
        </authorList>
    </citation>
    <scope>NUCLEOTIDE SEQUENCE [LARGE SCALE GENOMIC DNA]</scope>
    <source>
        <strain evidence="6 7">ENS 9a1a</strain>
    </source>
</reference>
<dbReference type="SUPFAM" id="SSF55781">
    <property type="entry name" value="GAF domain-like"/>
    <property type="match status" value="1"/>
</dbReference>
<dbReference type="Gene3D" id="3.30.450.40">
    <property type="match status" value="1"/>
</dbReference>
<keyword evidence="3" id="KW-0804">Transcription</keyword>
<dbReference type="InterPro" id="IPR036390">
    <property type="entry name" value="WH_DNA-bd_sf"/>
</dbReference>
<evidence type="ECO:0000256" key="3">
    <source>
        <dbReference type="ARBA" id="ARBA00023163"/>
    </source>
</evidence>
<keyword evidence="2" id="KW-0238">DNA-binding</keyword>
<dbReference type="PANTHER" id="PTHR30136:SF24">
    <property type="entry name" value="HTH-TYPE TRANSCRIPTIONAL REPRESSOR ALLR"/>
    <property type="match status" value="1"/>
</dbReference>
<dbReference type="Proteomes" id="UP000502533">
    <property type="component" value="Chromosome"/>
</dbReference>
<dbReference type="InterPro" id="IPR014757">
    <property type="entry name" value="Tscrpt_reg_IclR_C"/>
</dbReference>